<dbReference type="RefSeq" id="WP_120259461.1">
    <property type="nucleotide sequence ID" value="NZ_RAPY01000002.1"/>
</dbReference>
<evidence type="ECO:0000313" key="2">
    <source>
        <dbReference type="EMBL" id="RKE52419.1"/>
    </source>
</evidence>
<protein>
    <recommendedName>
        <fullName evidence="4">YD repeat-containing protein</fullName>
    </recommendedName>
</protein>
<proteinExistence type="predicted"/>
<comment type="caution">
    <text evidence="2">The sequence shown here is derived from an EMBL/GenBank/DDBJ whole genome shotgun (WGS) entry which is preliminary data.</text>
</comment>
<evidence type="ECO:0008006" key="4">
    <source>
        <dbReference type="Google" id="ProtNLM"/>
    </source>
</evidence>
<dbReference type="AlphaFoldDB" id="A0A420B6Y2"/>
<gene>
    <name evidence="2" type="ORF">DFQ12_2655</name>
</gene>
<keyword evidence="1" id="KW-0732">Signal</keyword>
<feature type="chain" id="PRO_5019027679" description="YD repeat-containing protein" evidence="1">
    <location>
        <begin position="23"/>
        <end position="1187"/>
    </location>
</feature>
<organism evidence="2 3">
    <name type="scientific">Sphingobacterium detergens</name>
    <dbReference type="NCBI Taxonomy" id="1145106"/>
    <lineage>
        <taxon>Bacteria</taxon>
        <taxon>Pseudomonadati</taxon>
        <taxon>Bacteroidota</taxon>
        <taxon>Sphingobacteriia</taxon>
        <taxon>Sphingobacteriales</taxon>
        <taxon>Sphingobacteriaceae</taxon>
        <taxon>Sphingobacterium</taxon>
    </lineage>
</organism>
<evidence type="ECO:0000256" key="1">
    <source>
        <dbReference type="SAM" id="SignalP"/>
    </source>
</evidence>
<keyword evidence="3" id="KW-1185">Reference proteome</keyword>
<sequence>MIYLRILRLTALLLLLAKIASAQTGKATPFAFTSLPPSPQAAEMGRYGGLPLNLSTGAPNYSVPLYNQDIGNNIKLDMSLNYHTNGIKVKDLAGIVGLGWSFFGSGVITRIVNDDPDELSTDLAGPLTRSTPAERNIQWYEDNPLKRVLYYGNAEFYDVQPDLFSYNFFGHTGQFFLDSTQAYIIDHEGIKIEMDFWANAPWNFKVTDEYGNQFFFGSNTATEWSTIQNVATDYTGHHDQWNPSSTHRTAWFLNKFVTPTHDTVTYEYEPFGYTTINETTNSQISRQVVGTDGLPPGPDPCECAEPTIISKQIRNAHSYELSKVKVNNTTEITLDHIGNLDLTGTHLISKMKVKDLLTGQIINEINFNYLFPTYSKRPLLQKLAKCDASGGQCEEFNFEYISPELIPKRTDVQNEDYYGYFNLGAFGQREVNCPSSVIGLLSKITYPTGGHDLINYGCAQSTDLVPVKNRYTGTYRIGYGTSDHSPVEYTSEWVVPTGAFDLVLYGTATWHAPAGFDPTVNMHQIFIDVYNKRTHQNLVVGTLFRIQAGAFDTLAVPSYFYQIGDTLVLKLTSCGDQVEGEAQLAYYKNVMTSVTTYYGAGRVDRVATFDPVSQRSTIKRYKYEYNNQPGVSSGVSLNPIVNEMSYYYKNRCDFSTTVQKFRTCLYNMRSNYSQYDLYSYMPSSYLYKSVLEYEGDNGENGMTEHLFDIRIPQRAFSVYTNNLGIPSNFNDYFECPYSLYGGKISEEYATNYYQKISSGFTPVLKERKWFSEKSILRKRIGYGVQVLDNGNPGWADQQFDIKGDVKQFTFQSSWTTLDSATSTSILDDGSSYVIRKNYQYGNIQHGAPTSIRTNQGDGTEELAIMLYPHDYLPDNDFVSAMQNNHVNRYPIEQLIYINKGAGYQLADGSFTEYKTEMPTIGKKRFKLNLQNTIPQASFKISNRSLGSDLFAYTKSLPSKDSRYIQFDQNTKFDQYFKPTETVNSEGSKSSYIWGYYGKYLFAKTENATLDEVAYTSFEDYQQKGNWQYDPPMNYGIVMDSYAPTGRYVYNLAAGTAITRSNLDPNQKYVVSFFYQGSVFPTVTGQVSSNAYNGTNTYSRYEAIVGNTSNVSISFIGGDTKIDEIKIYPVTSSMETFCYDPNFGVISECKENGEIFHYTYDSKGRMTYKKDRRYNILNKIDYTVQGAQ</sequence>
<accession>A0A420B6Y2</accession>
<dbReference type="OrthoDB" id="680656at2"/>
<evidence type="ECO:0000313" key="3">
    <source>
        <dbReference type="Proteomes" id="UP000286246"/>
    </source>
</evidence>
<dbReference type="EMBL" id="RAPY01000002">
    <property type="protein sequence ID" value="RKE52419.1"/>
    <property type="molecule type" value="Genomic_DNA"/>
</dbReference>
<dbReference type="Proteomes" id="UP000286246">
    <property type="component" value="Unassembled WGS sequence"/>
</dbReference>
<reference evidence="2 3" key="1">
    <citation type="submission" date="2018-09" db="EMBL/GenBank/DDBJ databases">
        <title>Genomic Encyclopedia of Type Strains, Phase III (KMG-III): the genomes of soil and plant-associated and newly described type strains.</title>
        <authorList>
            <person name="Whitman W."/>
        </authorList>
    </citation>
    <scope>NUCLEOTIDE SEQUENCE [LARGE SCALE GENOMIC DNA]</scope>
    <source>
        <strain evidence="2 3">CECT 7938</strain>
    </source>
</reference>
<feature type="signal peptide" evidence="1">
    <location>
        <begin position="1"/>
        <end position="22"/>
    </location>
</feature>
<name>A0A420B6Y2_SPHD1</name>